<evidence type="ECO:0000313" key="12">
    <source>
        <dbReference type="EMBL" id="MBD2616569.1"/>
    </source>
</evidence>
<evidence type="ECO:0000259" key="10">
    <source>
        <dbReference type="Pfam" id="PF25917"/>
    </source>
</evidence>
<evidence type="ECO:0000256" key="7">
    <source>
        <dbReference type="ARBA" id="ARBA00022989"/>
    </source>
</evidence>
<comment type="similarity">
    <text evidence="2">Belongs to the membrane fusion protein (MFP) (TC 8.A.1) family.</text>
</comment>
<keyword evidence="7" id="KW-1133">Transmembrane helix</keyword>
<evidence type="ECO:0000259" key="11">
    <source>
        <dbReference type="Pfam" id="PF26002"/>
    </source>
</evidence>
<dbReference type="Proteomes" id="UP000606396">
    <property type="component" value="Unassembled WGS sequence"/>
</dbReference>
<evidence type="ECO:0000256" key="9">
    <source>
        <dbReference type="SAM" id="Coils"/>
    </source>
</evidence>
<dbReference type="InterPro" id="IPR058625">
    <property type="entry name" value="MdtA-like_BSH"/>
</dbReference>
<dbReference type="Gene3D" id="2.40.30.170">
    <property type="match status" value="1"/>
</dbReference>
<dbReference type="SUPFAM" id="SSF111369">
    <property type="entry name" value="HlyD-like secretion proteins"/>
    <property type="match status" value="1"/>
</dbReference>
<keyword evidence="3" id="KW-0813">Transport</keyword>
<gene>
    <name evidence="12" type="ORF">H6G94_36040</name>
</gene>
<dbReference type="PANTHER" id="PTHR30386">
    <property type="entry name" value="MEMBRANE FUSION SUBUNIT OF EMRAB-TOLC MULTIDRUG EFFLUX PUMP"/>
    <property type="match status" value="1"/>
</dbReference>
<feature type="coiled-coil region" evidence="9">
    <location>
        <begin position="152"/>
        <end position="179"/>
    </location>
</feature>
<dbReference type="Pfam" id="PF25917">
    <property type="entry name" value="BSH_RND"/>
    <property type="match status" value="1"/>
</dbReference>
<reference evidence="12 13" key="1">
    <citation type="journal article" date="2020" name="ISME J.">
        <title>Comparative genomics reveals insights into cyanobacterial evolution and habitat adaptation.</title>
        <authorList>
            <person name="Chen M.Y."/>
            <person name="Teng W.K."/>
            <person name="Zhao L."/>
            <person name="Hu C.X."/>
            <person name="Zhou Y.K."/>
            <person name="Han B.P."/>
            <person name="Song L.R."/>
            <person name="Shu W.S."/>
        </authorList>
    </citation>
    <scope>NUCLEOTIDE SEQUENCE [LARGE SCALE GENOMIC DNA]</scope>
    <source>
        <strain evidence="12 13">FACHB-252</strain>
    </source>
</reference>
<keyword evidence="5" id="KW-0997">Cell inner membrane</keyword>
<accession>A0ABR8HL51</accession>
<name>A0ABR8HL51_NOSPU</name>
<dbReference type="Gene3D" id="2.40.50.100">
    <property type="match status" value="1"/>
</dbReference>
<evidence type="ECO:0000313" key="13">
    <source>
        <dbReference type="Proteomes" id="UP000606396"/>
    </source>
</evidence>
<dbReference type="InterPro" id="IPR058982">
    <property type="entry name" value="Beta-barrel_AprE"/>
</dbReference>
<evidence type="ECO:0000256" key="3">
    <source>
        <dbReference type="ARBA" id="ARBA00022448"/>
    </source>
</evidence>
<evidence type="ECO:0000256" key="2">
    <source>
        <dbReference type="ARBA" id="ARBA00009477"/>
    </source>
</evidence>
<dbReference type="InterPro" id="IPR050739">
    <property type="entry name" value="MFP"/>
</dbReference>
<feature type="coiled-coil region" evidence="9">
    <location>
        <begin position="211"/>
        <end position="245"/>
    </location>
</feature>
<evidence type="ECO:0000256" key="4">
    <source>
        <dbReference type="ARBA" id="ARBA00022475"/>
    </source>
</evidence>
<protein>
    <submittedName>
        <fullName evidence="12">HlyD family type I secretion periplasmic adaptor subunit</fullName>
    </submittedName>
</protein>
<feature type="domain" description="AprE-like beta-barrel" evidence="11">
    <location>
        <begin position="340"/>
        <end position="430"/>
    </location>
</feature>
<keyword evidence="13" id="KW-1185">Reference proteome</keyword>
<dbReference type="InterPro" id="IPR010129">
    <property type="entry name" value="T1SS_HlyD"/>
</dbReference>
<comment type="subcellular location">
    <subcellularLocation>
        <location evidence="1">Cell inner membrane</location>
        <topology evidence="1">Single-pass membrane protein</topology>
    </subcellularLocation>
</comment>
<keyword evidence="9" id="KW-0175">Coiled coil</keyword>
<keyword evidence="6" id="KW-0812">Transmembrane</keyword>
<evidence type="ECO:0000256" key="1">
    <source>
        <dbReference type="ARBA" id="ARBA00004377"/>
    </source>
</evidence>
<dbReference type="PRINTS" id="PR01490">
    <property type="entry name" value="RTXTOXIND"/>
</dbReference>
<dbReference type="PANTHER" id="PTHR30386:SF26">
    <property type="entry name" value="TRANSPORT PROTEIN COMB"/>
    <property type="match status" value="1"/>
</dbReference>
<feature type="domain" description="Multidrug resistance protein MdtA-like barrel-sandwich hybrid" evidence="10">
    <location>
        <begin position="34"/>
        <end position="330"/>
    </location>
</feature>
<organism evidence="12 13">
    <name type="scientific">Nostoc punctiforme FACHB-252</name>
    <dbReference type="NCBI Taxonomy" id="1357509"/>
    <lineage>
        <taxon>Bacteria</taxon>
        <taxon>Bacillati</taxon>
        <taxon>Cyanobacteriota</taxon>
        <taxon>Cyanophyceae</taxon>
        <taxon>Nostocales</taxon>
        <taxon>Nostocaceae</taxon>
        <taxon>Nostoc</taxon>
    </lineage>
</organism>
<dbReference type="Pfam" id="PF26002">
    <property type="entry name" value="Beta-barrel_AprE"/>
    <property type="match status" value="1"/>
</dbReference>
<proteinExistence type="inferred from homology"/>
<dbReference type="NCBIfam" id="TIGR01843">
    <property type="entry name" value="type_I_hlyD"/>
    <property type="match status" value="1"/>
</dbReference>
<evidence type="ECO:0000256" key="5">
    <source>
        <dbReference type="ARBA" id="ARBA00022519"/>
    </source>
</evidence>
<evidence type="ECO:0000256" key="6">
    <source>
        <dbReference type="ARBA" id="ARBA00022692"/>
    </source>
</evidence>
<keyword evidence="8" id="KW-0472">Membrane</keyword>
<sequence length="454" mass="50417">MLATAGTIIWASIAKIEEAVSATGKLEPSGATKEVQAPVGGVVKEIFVEDGQTVKAGERLLSLDNTTAKAQLDSLLKIRTSLIDENQFYQSQFKGINALDISVLKISSEMIHLTKSRVALVVENQVYRAQLNGRSNKIRLTLEQQERIQSNQAELNTRVVAAQLEVEQFQRQLQQASIKLTTNLDNLGMNQGILDNVTPLMKDGAISRIQFLKQQQEVRNTQSEIDQLTQEKARLESAIAQARAKLVNTIALSRRDWLNQIAENNKKIAEIDSQLTKAIVENNKKIAEIDSQISQTQMNIKYQDINAPVNGTIFELKAHTLGFVVTSSEPILKVVPNDALIAKVYITNKDIGFVKPGMTVDVRIDSFPFSEFGDIKGKLLWIGSDALPPDQIYPFYRFPAKVQLDSQQLVVSGRTIALQSGMGLSTNIKIRERTVMSIFTDMFSSSVESLKTVR</sequence>
<evidence type="ECO:0000256" key="8">
    <source>
        <dbReference type="ARBA" id="ARBA00023136"/>
    </source>
</evidence>
<comment type="caution">
    <text evidence="12">The sequence shown here is derived from an EMBL/GenBank/DDBJ whole genome shotgun (WGS) entry which is preliminary data.</text>
</comment>
<keyword evidence="4" id="KW-1003">Cell membrane</keyword>
<dbReference type="EMBL" id="JACJTC010000066">
    <property type="protein sequence ID" value="MBD2616569.1"/>
    <property type="molecule type" value="Genomic_DNA"/>
</dbReference>